<proteinExistence type="predicted"/>
<sequence length="142" mass="15817">MTDPATADPPRKPVFRTAISVRWGDMDAFEHVNNAQYLRYLEEARVQWLASIGGISLNDRISPVLVASHVNYRRPIEWPEQLVVELFIDKVGNSSLTMAHRMSSSEDADVLYSDGNVVMVWIDTQTGKSVALPDAVRTACIG</sequence>
<dbReference type="InterPro" id="IPR050563">
    <property type="entry name" value="4-hydroxybenzoyl-CoA_TE"/>
</dbReference>
<dbReference type="CDD" id="cd00586">
    <property type="entry name" value="4HBT"/>
    <property type="match status" value="1"/>
</dbReference>
<dbReference type="RefSeq" id="WP_310090071.1">
    <property type="nucleotide sequence ID" value="NZ_JAVDTT010000001.1"/>
</dbReference>
<dbReference type="PANTHER" id="PTHR31793">
    <property type="entry name" value="4-HYDROXYBENZOYL-COA THIOESTERASE FAMILY MEMBER"/>
    <property type="match status" value="1"/>
</dbReference>
<dbReference type="Proteomes" id="UP001254759">
    <property type="component" value="Unassembled WGS sequence"/>
</dbReference>
<dbReference type="EMBL" id="JAVDTT010000001">
    <property type="protein sequence ID" value="MDR6840245.1"/>
    <property type="molecule type" value="Genomic_DNA"/>
</dbReference>
<gene>
    <name evidence="1" type="ORF">J2W94_000509</name>
</gene>
<dbReference type="SUPFAM" id="SSF54637">
    <property type="entry name" value="Thioesterase/thiol ester dehydrase-isomerase"/>
    <property type="match status" value="1"/>
</dbReference>
<accession>A0ABU1RQP1</accession>
<name>A0ABU1RQP1_9GAMM</name>
<dbReference type="PANTHER" id="PTHR31793:SF24">
    <property type="entry name" value="LONG-CHAIN ACYL-COA THIOESTERASE FADM"/>
    <property type="match status" value="1"/>
</dbReference>
<keyword evidence="1" id="KW-0378">Hydrolase</keyword>
<reference evidence="1 2" key="1">
    <citation type="submission" date="2023-07" db="EMBL/GenBank/DDBJ databases">
        <title>Sorghum-associated microbial communities from plants grown in Nebraska, USA.</title>
        <authorList>
            <person name="Schachtman D."/>
        </authorList>
    </citation>
    <scope>NUCLEOTIDE SEQUENCE [LARGE SCALE GENOMIC DNA]</scope>
    <source>
        <strain evidence="1 2">BE107</strain>
    </source>
</reference>
<evidence type="ECO:0000313" key="2">
    <source>
        <dbReference type="Proteomes" id="UP001254759"/>
    </source>
</evidence>
<dbReference type="EC" id="3.1.2.-" evidence="1"/>
<evidence type="ECO:0000313" key="1">
    <source>
        <dbReference type="EMBL" id="MDR6840245.1"/>
    </source>
</evidence>
<keyword evidence="2" id="KW-1185">Reference proteome</keyword>
<comment type="caution">
    <text evidence="1">The sequence shown here is derived from an EMBL/GenBank/DDBJ whole genome shotgun (WGS) entry which is preliminary data.</text>
</comment>
<dbReference type="Gene3D" id="3.10.129.10">
    <property type="entry name" value="Hotdog Thioesterase"/>
    <property type="match status" value="1"/>
</dbReference>
<organism evidence="1 2">
    <name type="scientific">Pseudoxanthomonas sacheonensis</name>
    <dbReference type="NCBI Taxonomy" id="443615"/>
    <lineage>
        <taxon>Bacteria</taxon>
        <taxon>Pseudomonadati</taxon>
        <taxon>Pseudomonadota</taxon>
        <taxon>Gammaproteobacteria</taxon>
        <taxon>Lysobacterales</taxon>
        <taxon>Lysobacteraceae</taxon>
        <taxon>Pseudoxanthomonas</taxon>
    </lineage>
</organism>
<dbReference type="Pfam" id="PF13279">
    <property type="entry name" value="4HBT_2"/>
    <property type="match status" value="1"/>
</dbReference>
<dbReference type="GO" id="GO:0016787">
    <property type="term" value="F:hydrolase activity"/>
    <property type="evidence" value="ECO:0007669"/>
    <property type="project" value="UniProtKB-KW"/>
</dbReference>
<dbReference type="InterPro" id="IPR029069">
    <property type="entry name" value="HotDog_dom_sf"/>
</dbReference>
<protein>
    <submittedName>
        <fullName evidence="1">Acyl-CoA thioester hydrolase</fullName>
        <ecNumber evidence="1">3.1.2.-</ecNumber>
    </submittedName>
</protein>